<feature type="compositionally biased region" description="Polar residues" evidence="14">
    <location>
        <begin position="9"/>
        <end position="22"/>
    </location>
</feature>
<evidence type="ECO:0000256" key="11">
    <source>
        <dbReference type="ARBA" id="ARBA00023065"/>
    </source>
</evidence>
<dbReference type="OrthoDB" id="20303at2759"/>
<evidence type="ECO:0000256" key="3">
    <source>
        <dbReference type="ARBA" id="ARBA00016584"/>
    </source>
</evidence>
<sequence length="299" mass="32953">MPGCLDQRFISTPSPASQTNLQPCDRDNLPQRQPPSPFSPYIAAPISIISAVLLSAIAESRDSGSLNMMRHDRTLGSLALLATLLSLSCAEGPSKQVTKGLTSKVTVEDRESLMSLQVLTFTDGGYTTARRGDPHPQLECVGGAASRAKGLHPVRVDCYNTGVDEASPPDRPRPKWHCVTALHRGVRVDNWDVHCEGWSYPDDDFILRGSCWLSYNLEYEEQVPLSEVGQDAASAVAEDPRTSKGFWGFLPDLPTLFLWLVGIFVFVMFVMPSLRKIGRNRTQREVSETVPLLNKMAPL</sequence>
<name>R7QJB5_CHOCR</name>
<dbReference type="Gramene" id="CDF37546">
    <property type="protein sequence ID" value="CDF37546"/>
    <property type="gene ID" value="CHC_T00005696001"/>
</dbReference>
<accession>R7QJB5</accession>
<keyword evidence="6 15" id="KW-0812">Transmembrane</keyword>
<evidence type="ECO:0000313" key="16">
    <source>
        <dbReference type="EMBL" id="CDF37546.1"/>
    </source>
</evidence>
<evidence type="ECO:0000256" key="10">
    <source>
        <dbReference type="ARBA" id="ARBA00022989"/>
    </source>
</evidence>
<evidence type="ECO:0000256" key="4">
    <source>
        <dbReference type="ARBA" id="ARBA00022448"/>
    </source>
</evidence>
<reference evidence="17" key="1">
    <citation type="journal article" date="2013" name="Proc. Natl. Acad. Sci. U.S.A.">
        <title>Genome structure and metabolic features in the red seaweed Chondrus crispus shed light on evolution of the Archaeplastida.</title>
        <authorList>
            <person name="Collen J."/>
            <person name="Porcel B."/>
            <person name="Carre W."/>
            <person name="Ball S.G."/>
            <person name="Chaparro C."/>
            <person name="Tonon T."/>
            <person name="Barbeyron T."/>
            <person name="Michel G."/>
            <person name="Noel B."/>
            <person name="Valentin K."/>
            <person name="Elias M."/>
            <person name="Artiguenave F."/>
            <person name="Arun A."/>
            <person name="Aury J.M."/>
            <person name="Barbosa-Neto J.F."/>
            <person name="Bothwell J.H."/>
            <person name="Bouget F.Y."/>
            <person name="Brillet L."/>
            <person name="Cabello-Hurtado F."/>
            <person name="Capella-Gutierrez S."/>
            <person name="Charrier B."/>
            <person name="Cladiere L."/>
            <person name="Cock J.M."/>
            <person name="Coelho S.M."/>
            <person name="Colleoni C."/>
            <person name="Czjzek M."/>
            <person name="Da Silva C."/>
            <person name="Delage L."/>
            <person name="Denoeud F."/>
            <person name="Deschamps P."/>
            <person name="Dittami S.M."/>
            <person name="Gabaldon T."/>
            <person name="Gachon C.M."/>
            <person name="Groisillier A."/>
            <person name="Herve C."/>
            <person name="Jabbari K."/>
            <person name="Katinka M."/>
            <person name="Kloareg B."/>
            <person name="Kowalczyk N."/>
            <person name="Labadie K."/>
            <person name="Leblanc C."/>
            <person name="Lopez P.J."/>
            <person name="McLachlan D.H."/>
            <person name="Meslet-Cladiere L."/>
            <person name="Moustafa A."/>
            <person name="Nehr Z."/>
            <person name="Nyvall Collen P."/>
            <person name="Panaud O."/>
            <person name="Partensky F."/>
            <person name="Poulain J."/>
            <person name="Rensing S.A."/>
            <person name="Rousvoal S."/>
            <person name="Samson G."/>
            <person name="Symeonidi A."/>
            <person name="Weissenbach J."/>
            <person name="Zambounis A."/>
            <person name="Wincker P."/>
            <person name="Boyen C."/>
        </authorList>
    </citation>
    <scope>NUCLEOTIDE SEQUENCE [LARGE SCALE GENOMIC DNA]</scope>
    <source>
        <strain evidence="17">cv. Stackhouse</strain>
    </source>
</reference>
<evidence type="ECO:0000256" key="13">
    <source>
        <dbReference type="ARBA" id="ARBA00031116"/>
    </source>
</evidence>
<evidence type="ECO:0000256" key="2">
    <source>
        <dbReference type="ARBA" id="ARBA00006833"/>
    </source>
</evidence>
<dbReference type="RefSeq" id="XP_005717417.1">
    <property type="nucleotide sequence ID" value="XM_005717360.1"/>
</dbReference>
<dbReference type="PANTHER" id="PTHR15929">
    <property type="entry name" value="STORE-OPERATED CALCIUM ENTRY-ASSOCIATED REGULATORY FACTOR"/>
    <property type="match status" value="1"/>
</dbReference>
<evidence type="ECO:0000313" key="17">
    <source>
        <dbReference type="Proteomes" id="UP000012073"/>
    </source>
</evidence>
<dbReference type="InterPro" id="IPR009567">
    <property type="entry name" value="SARAF"/>
</dbReference>
<keyword evidence="8" id="KW-0256">Endoplasmic reticulum</keyword>
<dbReference type="KEGG" id="ccp:CHC_T00005696001"/>
<dbReference type="Pfam" id="PF06682">
    <property type="entry name" value="SARAF"/>
    <property type="match status" value="1"/>
</dbReference>
<gene>
    <name evidence="16" type="ORF">CHC_T00005696001</name>
</gene>
<comment type="similarity">
    <text evidence="2">Belongs to the SARAF family.</text>
</comment>
<evidence type="ECO:0000256" key="9">
    <source>
        <dbReference type="ARBA" id="ARBA00022837"/>
    </source>
</evidence>
<protein>
    <recommendedName>
        <fullName evidence="3">Store-operated calcium entry-associated regulatory factor</fullName>
    </recommendedName>
    <alternativeName>
        <fullName evidence="13">Transmembrane protein 66</fullName>
    </alternativeName>
</protein>
<evidence type="ECO:0000256" key="8">
    <source>
        <dbReference type="ARBA" id="ARBA00022824"/>
    </source>
</evidence>
<evidence type="ECO:0000256" key="1">
    <source>
        <dbReference type="ARBA" id="ARBA00004115"/>
    </source>
</evidence>
<evidence type="ECO:0000256" key="5">
    <source>
        <dbReference type="ARBA" id="ARBA00022568"/>
    </source>
</evidence>
<evidence type="ECO:0000256" key="14">
    <source>
        <dbReference type="SAM" id="MobiDB-lite"/>
    </source>
</evidence>
<keyword evidence="9" id="KW-0106">Calcium</keyword>
<proteinExistence type="inferred from homology"/>
<evidence type="ECO:0000256" key="12">
    <source>
        <dbReference type="ARBA" id="ARBA00023136"/>
    </source>
</evidence>
<feature type="transmembrane region" description="Helical" evidence="15">
    <location>
        <begin position="256"/>
        <end position="274"/>
    </location>
</feature>
<dbReference type="GO" id="GO:2001256">
    <property type="term" value="P:regulation of store-operated calcium entry"/>
    <property type="evidence" value="ECO:0007669"/>
    <property type="project" value="InterPro"/>
</dbReference>
<comment type="subcellular location">
    <subcellularLocation>
        <location evidence="1">Endoplasmic reticulum membrane</location>
        <topology evidence="1">Single-pass type I membrane protein</topology>
    </subcellularLocation>
</comment>
<dbReference type="GO" id="GO:0006816">
    <property type="term" value="P:calcium ion transport"/>
    <property type="evidence" value="ECO:0007669"/>
    <property type="project" value="UniProtKB-KW"/>
</dbReference>
<organism evidence="16 17">
    <name type="scientific">Chondrus crispus</name>
    <name type="common">Carrageen Irish moss</name>
    <name type="synonym">Polymorpha crispa</name>
    <dbReference type="NCBI Taxonomy" id="2769"/>
    <lineage>
        <taxon>Eukaryota</taxon>
        <taxon>Rhodophyta</taxon>
        <taxon>Florideophyceae</taxon>
        <taxon>Rhodymeniophycidae</taxon>
        <taxon>Gigartinales</taxon>
        <taxon>Gigartinaceae</taxon>
        <taxon>Chondrus</taxon>
    </lineage>
</organism>
<keyword evidence="11" id="KW-0406">Ion transport</keyword>
<dbReference type="GeneID" id="17325133"/>
<dbReference type="TCDB" id="8.A.111.1.4">
    <property type="family name" value="the store-operated ca2+ entry-associated regulatory factor (saraf) family"/>
</dbReference>
<evidence type="ECO:0000256" key="15">
    <source>
        <dbReference type="SAM" id="Phobius"/>
    </source>
</evidence>
<keyword evidence="10 15" id="KW-1133">Transmembrane helix</keyword>
<keyword evidence="17" id="KW-1185">Reference proteome</keyword>
<dbReference type="GO" id="GO:0005789">
    <property type="term" value="C:endoplasmic reticulum membrane"/>
    <property type="evidence" value="ECO:0007669"/>
    <property type="project" value="UniProtKB-SubCell"/>
</dbReference>
<keyword evidence="5" id="KW-0109">Calcium transport</keyword>
<keyword evidence="4" id="KW-0813">Transport</keyword>
<dbReference type="Proteomes" id="UP000012073">
    <property type="component" value="Unassembled WGS sequence"/>
</dbReference>
<dbReference type="STRING" id="2769.R7QJB5"/>
<evidence type="ECO:0000256" key="7">
    <source>
        <dbReference type="ARBA" id="ARBA00022729"/>
    </source>
</evidence>
<dbReference type="EMBL" id="HG001850">
    <property type="protein sequence ID" value="CDF37546.1"/>
    <property type="molecule type" value="Genomic_DNA"/>
</dbReference>
<evidence type="ECO:0000256" key="6">
    <source>
        <dbReference type="ARBA" id="ARBA00022692"/>
    </source>
</evidence>
<dbReference type="PANTHER" id="PTHR15929:SF0">
    <property type="entry name" value="STORE-OPERATED CALCIUM ENTRY-ASSOCIATED REGULATORY FACTOR"/>
    <property type="match status" value="1"/>
</dbReference>
<dbReference type="AlphaFoldDB" id="R7QJB5"/>
<keyword evidence="7" id="KW-0732">Signal</keyword>
<keyword evidence="12 15" id="KW-0472">Membrane</keyword>
<feature type="region of interest" description="Disordered" evidence="14">
    <location>
        <begin position="1"/>
        <end position="37"/>
    </location>
</feature>